<dbReference type="AlphaFoldDB" id="A0A0B8ZE70"/>
<keyword evidence="12" id="KW-0732">Signal</keyword>
<dbReference type="EMBL" id="JRVC01000015">
    <property type="protein sequence ID" value="KHS44499.1"/>
    <property type="molecule type" value="Genomic_DNA"/>
</dbReference>
<evidence type="ECO:0000256" key="3">
    <source>
        <dbReference type="ARBA" id="ARBA00022448"/>
    </source>
</evidence>
<dbReference type="PATRIC" id="fig|48936.3.peg.3092"/>
<evidence type="ECO:0000256" key="10">
    <source>
        <dbReference type="PROSITE-ProRule" id="PRU01360"/>
    </source>
</evidence>
<comment type="similarity">
    <text evidence="2 10 11">Belongs to the TonB-dependent receptor family.</text>
</comment>
<reference evidence="15 16" key="1">
    <citation type="submission" date="2014-10" db="EMBL/GenBank/DDBJ databases">
        <title>Draft genome sequence of Novosphingobium subterraneum DSM 12447.</title>
        <authorList>
            <person name="Gan H.M."/>
            <person name="Gan H.Y."/>
            <person name="Savka M.A."/>
        </authorList>
    </citation>
    <scope>NUCLEOTIDE SEQUENCE [LARGE SCALE GENOMIC DNA]</scope>
    <source>
        <strain evidence="15 16">DSM 12447</strain>
    </source>
</reference>
<dbReference type="SUPFAM" id="SSF56935">
    <property type="entry name" value="Porins"/>
    <property type="match status" value="1"/>
</dbReference>
<comment type="subcellular location">
    <subcellularLocation>
        <location evidence="1 10">Cell outer membrane</location>
        <topology evidence="1 10">Multi-pass membrane protein</topology>
    </subcellularLocation>
</comment>
<dbReference type="InterPro" id="IPR039426">
    <property type="entry name" value="TonB-dep_rcpt-like"/>
</dbReference>
<evidence type="ECO:0000259" key="14">
    <source>
        <dbReference type="Pfam" id="PF07715"/>
    </source>
</evidence>
<evidence type="ECO:0000313" key="16">
    <source>
        <dbReference type="Proteomes" id="UP000031338"/>
    </source>
</evidence>
<keyword evidence="4 10" id="KW-1134">Transmembrane beta strand</keyword>
<dbReference type="Pfam" id="PF00593">
    <property type="entry name" value="TonB_dep_Rec_b-barrel"/>
    <property type="match status" value="1"/>
</dbReference>
<dbReference type="PANTHER" id="PTHR32552">
    <property type="entry name" value="FERRICHROME IRON RECEPTOR-RELATED"/>
    <property type="match status" value="1"/>
</dbReference>
<evidence type="ECO:0000259" key="13">
    <source>
        <dbReference type="Pfam" id="PF00593"/>
    </source>
</evidence>
<feature type="domain" description="TonB-dependent receptor-like beta-barrel" evidence="13">
    <location>
        <begin position="235"/>
        <end position="694"/>
    </location>
</feature>
<protein>
    <submittedName>
        <fullName evidence="15">TonB-dependent siderophore receptor</fullName>
    </submittedName>
</protein>
<evidence type="ECO:0000256" key="11">
    <source>
        <dbReference type="RuleBase" id="RU003357"/>
    </source>
</evidence>
<name>A0A0B8ZE70_9SPHN</name>
<evidence type="ECO:0000256" key="4">
    <source>
        <dbReference type="ARBA" id="ARBA00022452"/>
    </source>
</evidence>
<keyword evidence="9 10" id="KW-0998">Cell outer membrane</keyword>
<keyword evidence="5 10" id="KW-0812">Transmembrane</keyword>
<feature type="chain" id="PRO_5002144779" evidence="12">
    <location>
        <begin position="27"/>
        <end position="725"/>
    </location>
</feature>
<sequence>MKKMSAVKGALIAGVAMGAMPITAWAQSAAPAEEEAAPAEEMVVIGQRQQYRGDVPLASIPQSVQVIDAKTLQNLNITRFDAALDLSSGVSRQNNFGGLFDGFAIRGFAGDENFAGGVLVNGFNGGRGYGGPRDASNIEKIEILKGPNGAVFGRGEPGGTISITTKKAKVGDTFGTFAVQGGSWNTYRVEADYNLSLSDTVAIRLNGAAQDGDSFRDTIHQTLYTANPSILFAPSKDTSISYELEFMHNRVPFDRGTIAVNNKLGVVDRSTFFGEPGDGDMRVDVLGHQVQFQQKLGGDWYFLAGFGYRETEFKGFSSEAELDPLGTNRRQTLGKPGNFLARQRRSRDYSTDNLVVRGEISGKFYTGGITHHVLLGADWDRFRIDLLQLRGRPANYTAGTPVTAANYAVDIFNPVYGQTLALGATPLTNTYETQKAWGVYFQDQIDLGERLKVRVGGRYDNYRQTVLNRNNNRTTNVHIKQFSPTAGALYEINDDLSIFAGYGEGFRPNSGVDAASRPFPAEMSKSYEVGLRLGEPGGALSGSIAAFTMKKNNILTADTNPANAGFSIAGGAARSRGVEVDFNANLPGDISIIATYAFLDAEWTTSAGDKDFGLAINPGDRLINIPKHAANLIVNKGFTLGEQRFTLGAGVNYVGKRLGETGTTFELPGYIIARAMASYEPADNIKLTADVTNLFDKEFYTASYSRFWIAPGAPRAFNVRATFTF</sequence>
<dbReference type="PANTHER" id="PTHR32552:SF90">
    <property type="entry name" value="METAL-PSEUDOPALINE RECEPTOR CNTO"/>
    <property type="match status" value="1"/>
</dbReference>
<evidence type="ECO:0000256" key="1">
    <source>
        <dbReference type="ARBA" id="ARBA00004571"/>
    </source>
</evidence>
<evidence type="ECO:0000256" key="2">
    <source>
        <dbReference type="ARBA" id="ARBA00009810"/>
    </source>
</evidence>
<dbReference type="RefSeq" id="WP_039335934.1">
    <property type="nucleotide sequence ID" value="NZ_JRVC01000015.1"/>
</dbReference>
<dbReference type="InterPro" id="IPR000531">
    <property type="entry name" value="Beta-barrel_TonB"/>
</dbReference>
<organism evidence="15 16">
    <name type="scientific">Novosphingobium subterraneum</name>
    <dbReference type="NCBI Taxonomy" id="48936"/>
    <lineage>
        <taxon>Bacteria</taxon>
        <taxon>Pseudomonadati</taxon>
        <taxon>Pseudomonadota</taxon>
        <taxon>Alphaproteobacteria</taxon>
        <taxon>Sphingomonadales</taxon>
        <taxon>Sphingomonadaceae</taxon>
        <taxon>Novosphingobium</taxon>
    </lineage>
</organism>
<dbReference type="GO" id="GO:0015891">
    <property type="term" value="P:siderophore transport"/>
    <property type="evidence" value="ECO:0007669"/>
    <property type="project" value="InterPro"/>
</dbReference>
<evidence type="ECO:0000256" key="9">
    <source>
        <dbReference type="ARBA" id="ARBA00023237"/>
    </source>
</evidence>
<dbReference type="InterPro" id="IPR037066">
    <property type="entry name" value="Plug_dom_sf"/>
</dbReference>
<dbReference type="Gene3D" id="2.170.130.10">
    <property type="entry name" value="TonB-dependent receptor, plug domain"/>
    <property type="match status" value="1"/>
</dbReference>
<dbReference type="GO" id="GO:0015344">
    <property type="term" value="F:siderophore uptake transmembrane transporter activity"/>
    <property type="evidence" value="ECO:0007669"/>
    <property type="project" value="TreeGrafter"/>
</dbReference>
<evidence type="ECO:0000256" key="12">
    <source>
        <dbReference type="SAM" id="SignalP"/>
    </source>
</evidence>
<keyword evidence="3 10" id="KW-0813">Transport</keyword>
<dbReference type="STRING" id="48936.NJ75_03077"/>
<dbReference type="GO" id="GO:0038023">
    <property type="term" value="F:signaling receptor activity"/>
    <property type="evidence" value="ECO:0007669"/>
    <property type="project" value="InterPro"/>
</dbReference>
<dbReference type="NCBIfam" id="TIGR01783">
    <property type="entry name" value="TonB-siderophor"/>
    <property type="match status" value="1"/>
</dbReference>
<feature type="domain" description="TonB-dependent receptor plug" evidence="14">
    <location>
        <begin position="57"/>
        <end position="160"/>
    </location>
</feature>
<dbReference type="GO" id="GO:0009279">
    <property type="term" value="C:cell outer membrane"/>
    <property type="evidence" value="ECO:0007669"/>
    <property type="project" value="UniProtKB-SubCell"/>
</dbReference>
<accession>A0A0B8ZE70</accession>
<evidence type="ECO:0000256" key="8">
    <source>
        <dbReference type="ARBA" id="ARBA00023170"/>
    </source>
</evidence>
<comment type="caution">
    <text evidence="15">The sequence shown here is derived from an EMBL/GenBank/DDBJ whole genome shotgun (WGS) entry which is preliminary data.</text>
</comment>
<gene>
    <name evidence="15" type="ORF">NJ75_03077</name>
</gene>
<keyword evidence="7 10" id="KW-0472">Membrane</keyword>
<dbReference type="InterPro" id="IPR012910">
    <property type="entry name" value="Plug_dom"/>
</dbReference>
<evidence type="ECO:0000256" key="5">
    <source>
        <dbReference type="ARBA" id="ARBA00022692"/>
    </source>
</evidence>
<keyword evidence="16" id="KW-1185">Reference proteome</keyword>
<evidence type="ECO:0000256" key="7">
    <source>
        <dbReference type="ARBA" id="ARBA00023136"/>
    </source>
</evidence>
<dbReference type="PROSITE" id="PS52016">
    <property type="entry name" value="TONB_DEPENDENT_REC_3"/>
    <property type="match status" value="1"/>
</dbReference>
<keyword evidence="8 15" id="KW-0675">Receptor</keyword>
<proteinExistence type="inferred from homology"/>
<keyword evidence="6 11" id="KW-0798">TonB box</keyword>
<dbReference type="InterPro" id="IPR036942">
    <property type="entry name" value="Beta-barrel_TonB_sf"/>
</dbReference>
<dbReference type="InterPro" id="IPR010105">
    <property type="entry name" value="TonB_sidphr_rcpt"/>
</dbReference>
<dbReference type="Proteomes" id="UP000031338">
    <property type="component" value="Unassembled WGS sequence"/>
</dbReference>
<dbReference type="Pfam" id="PF07715">
    <property type="entry name" value="Plug"/>
    <property type="match status" value="1"/>
</dbReference>
<feature type="signal peptide" evidence="12">
    <location>
        <begin position="1"/>
        <end position="26"/>
    </location>
</feature>
<evidence type="ECO:0000256" key="6">
    <source>
        <dbReference type="ARBA" id="ARBA00023077"/>
    </source>
</evidence>
<dbReference type="CDD" id="cd01347">
    <property type="entry name" value="ligand_gated_channel"/>
    <property type="match status" value="1"/>
</dbReference>
<dbReference type="Gene3D" id="2.40.170.20">
    <property type="entry name" value="TonB-dependent receptor, beta-barrel domain"/>
    <property type="match status" value="1"/>
</dbReference>
<evidence type="ECO:0000313" key="15">
    <source>
        <dbReference type="EMBL" id="KHS44499.1"/>
    </source>
</evidence>